<keyword evidence="3" id="KW-0560">Oxidoreductase</keyword>
<keyword evidence="5" id="KW-1185">Reference proteome</keyword>
<sequence length="131" mass="13372">MSSGQPIKIAISGGGLAGATLANALLKYPHLDMNIFESAPEFSERSAAVGIAANAQAALAEIGGVVADVIERAGGVTMTSSRLCMASGPIAMSVVFDIAAEQRGKVVHRAALLAEFGRIEGTAMIVRDLFG</sequence>
<dbReference type="InterPro" id="IPR036188">
    <property type="entry name" value="FAD/NAD-bd_sf"/>
</dbReference>
<evidence type="ECO:0000256" key="2">
    <source>
        <dbReference type="ARBA" id="ARBA00022827"/>
    </source>
</evidence>
<proteinExistence type="predicted"/>
<evidence type="ECO:0000313" key="5">
    <source>
        <dbReference type="Proteomes" id="UP000799757"/>
    </source>
</evidence>
<protein>
    <recommendedName>
        <fullName evidence="6">FAD-binding domain-containing protein</fullName>
    </recommendedName>
</protein>
<dbReference type="PANTHER" id="PTHR46720:SF3">
    <property type="entry name" value="FAD-BINDING DOMAIN-CONTAINING PROTEIN-RELATED"/>
    <property type="match status" value="1"/>
</dbReference>
<evidence type="ECO:0000256" key="3">
    <source>
        <dbReference type="ARBA" id="ARBA00023002"/>
    </source>
</evidence>
<keyword evidence="2" id="KW-0274">FAD</keyword>
<keyword evidence="1" id="KW-0285">Flavoprotein</keyword>
<dbReference type="SUPFAM" id="SSF51905">
    <property type="entry name" value="FAD/NAD(P)-binding domain"/>
    <property type="match status" value="1"/>
</dbReference>
<dbReference type="Proteomes" id="UP000799757">
    <property type="component" value="Unassembled WGS sequence"/>
</dbReference>
<dbReference type="OrthoDB" id="16820at2759"/>
<evidence type="ECO:0008006" key="6">
    <source>
        <dbReference type="Google" id="ProtNLM"/>
    </source>
</evidence>
<dbReference type="EMBL" id="MU001987">
    <property type="protein sequence ID" value="KAF2792070.1"/>
    <property type="molecule type" value="Genomic_DNA"/>
</dbReference>
<dbReference type="GO" id="GO:0016491">
    <property type="term" value="F:oxidoreductase activity"/>
    <property type="evidence" value="ECO:0007669"/>
    <property type="project" value="UniProtKB-KW"/>
</dbReference>
<dbReference type="GO" id="GO:0044550">
    <property type="term" value="P:secondary metabolite biosynthetic process"/>
    <property type="evidence" value="ECO:0007669"/>
    <property type="project" value="TreeGrafter"/>
</dbReference>
<dbReference type="PANTHER" id="PTHR46720">
    <property type="entry name" value="HYDROXYLASE, PUTATIVE (AFU_ORTHOLOGUE AFUA_3G01460)-RELATED"/>
    <property type="match status" value="1"/>
</dbReference>
<name>A0A6A6X6C3_9PLEO</name>
<dbReference type="Gene3D" id="3.30.9.30">
    <property type="match status" value="1"/>
</dbReference>
<evidence type="ECO:0000256" key="1">
    <source>
        <dbReference type="ARBA" id="ARBA00022630"/>
    </source>
</evidence>
<reference evidence="4" key="1">
    <citation type="journal article" date="2020" name="Stud. Mycol.">
        <title>101 Dothideomycetes genomes: a test case for predicting lifestyles and emergence of pathogens.</title>
        <authorList>
            <person name="Haridas S."/>
            <person name="Albert R."/>
            <person name="Binder M."/>
            <person name="Bloem J."/>
            <person name="Labutti K."/>
            <person name="Salamov A."/>
            <person name="Andreopoulos B."/>
            <person name="Baker S."/>
            <person name="Barry K."/>
            <person name="Bills G."/>
            <person name="Bluhm B."/>
            <person name="Cannon C."/>
            <person name="Castanera R."/>
            <person name="Culley D."/>
            <person name="Daum C."/>
            <person name="Ezra D."/>
            <person name="Gonzalez J."/>
            <person name="Henrissat B."/>
            <person name="Kuo A."/>
            <person name="Liang C."/>
            <person name="Lipzen A."/>
            <person name="Lutzoni F."/>
            <person name="Magnuson J."/>
            <person name="Mondo S."/>
            <person name="Nolan M."/>
            <person name="Ohm R."/>
            <person name="Pangilinan J."/>
            <person name="Park H.-J."/>
            <person name="Ramirez L."/>
            <person name="Alfaro M."/>
            <person name="Sun H."/>
            <person name="Tritt A."/>
            <person name="Yoshinaga Y."/>
            <person name="Zwiers L.-H."/>
            <person name="Turgeon B."/>
            <person name="Goodwin S."/>
            <person name="Spatafora J."/>
            <person name="Crous P."/>
            <person name="Grigoriev I."/>
        </authorList>
    </citation>
    <scope>NUCLEOTIDE SEQUENCE</scope>
    <source>
        <strain evidence="4">CBS 109.77</strain>
    </source>
</reference>
<dbReference type="AlphaFoldDB" id="A0A6A6X6C3"/>
<accession>A0A6A6X6C3</accession>
<dbReference type="InterPro" id="IPR051104">
    <property type="entry name" value="FAD_monoxygenase"/>
</dbReference>
<organism evidence="4 5">
    <name type="scientific">Melanomma pulvis-pyrius CBS 109.77</name>
    <dbReference type="NCBI Taxonomy" id="1314802"/>
    <lineage>
        <taxon>Eukaryota</taxon>
        <taxon>Fungi</taxon>
        <taxon>Dikarya</taxon>
        <taxon>Ascomycota</taxon>
        <taxon>Pezizomycotina</taxon>
        <taxon>Dothideomycetes</taxon>
        <taxon>Pleosporomycetidae</taxon>
        <taxon>Pleosporales</taxon>
        <taxon>Melanommataceae</taxon>
        <taxon>Melanomma</taxon>
    </lineage>
</organism>
<gene>
    <name evidence="4" type="ORF">K505DRAFT_418692</name>
</gene>
<evidence type="ECO:0000313" key="4">
    <source>
        <dbReference type="EMBL" id="KAF2792070.1"/>
    </source>
</evidence>
<dbReference type="Gene3D" id="3.50.50.60">
    <property type="entry name" value="FAD/NAD(P)-binding domain"/>
    <property type="match status" value="1"/>
</dbReference>